<dbReference type="Proteomes" id="UP000095544">
    <property type="component" value="Unassembled WGS sequence"/>
</dbReference>
<dbReference type="EMBL" id="CYZU01000047">
    <property type="protein sequence ID" value="CUO97195.1"/>
    <property type="molecule type" value="Genomic_DNA"/>
</dbReference>
<evidence type="ECO:0000313" key="1">
    <source>
        <dbReference type="EMBL" id="CUO97195.1"/>
    </source>
</evidence>
<dbReference type="Gene3D" id="3.40.210.30">
    <property type="entry name" value="Dam replacing family, catalytic PD-(D/E)XK domain"/>
    <property type="match status" value="1"/>
</dbReference>
<protein>
    <submittedName>
        <fullName evidence="1">Uncharacterized protein</fullName>
    </submittedName>
</protein>
<dbReference type="RefSeq" id="WP_002566663.1">
    <property type="nucleotide sequence ID" value="NZ_CYZU01000047.1"/>
</dbReference>
<gene>
    <name evidence="1" type="ORF">ERS852491_03876</name>
</gene>
<dbReference type="InterPro" id="IPR043025">
    <property type="entry name" value="DRP_PD-(D/E)XK_dom"/>
</dbReference>
<dbReference type="OrthoDB" id="2054734at2"/>
<accession>A0A174JJ29</accession>
<dbReference type="STRING" id="39482.ERS852491_03876"/>
<dbReference type="AlphaFoldDB" id="A0A174JJ29"/>
<reference evidence="1 2" key="1">
    <citation type="submission" date="2015-09" db="EMBL/GenBank/DDBJ databases">
        <authorList>
            <consortium name="Pathogen Informatics"/>
        </authorList>
    </citation>
    <scope>NUCLEOTIDE SEQUENCE [LARGE SCALE GENOMIC DNA]</scope>
    <source>
        <strain evidence="1 2">2789STDY5834876</strain>
    </source>
</reference>
<evidence type="ECO:0000313" key="2">
    <source>
        <dbReference type="Proteomes" id="UP000095544"/>
    </source>
</evidence>
<organism evidence="1 2">
    <name type="scientific">Faecalicatena contorta</name>
    <dbReference type="NCBI Taxonomy" id="39482"/>
    <lineage>
        <taxon>Bacteria</taxon>
        <taxon>Bacillati</taxon>
        <taxon>Bacillota</taxon>
        <taxon>Clostridia</taxon>
        <taxon>Lachnospirales</taxon>
        <taxon>Lachnospiraceae</taxon>
        <taxon>Faecalicatena</taxon>
    </lineage>
</organism>
<sequence>MYTNSRENEVRLLKRLWAELPTICPKCHQAELEHLHKKAKKSNLDWKCPACGEIYRTINMLSELPDS</sequence>
<name>A0A174JJ29_9FIRM</name>
<proteinExistence type="predicted"/>